<evidence type="ECO:0000313" key="3">
    <source>
        <dbReference type="EMBL" id="CAD8293569.1"/>
    </source>
</evidence>
<dbReference type="GO" id="GO:0000175">
    <property type="term" value="F:3'-5'-RNA exonuclease activity"/>
    <property type="evidence" value="ECO:0007669"/>
    <property type="project" value="TreeGrafter"/>
</dbReference>
<dbReference type="InterPro" id="IPR036397">
    <property type="entry name" value="RNaseH_sf"/>
</dbReference>
<feature type="region of interest" description="Disordered" evidence="2">
    <location>
        <begin position="296"/>
        <end position="315"/>
    </location>
</feature>
<dbReference type="EMBL" id="HBEC01026248">
    <property type="protein sequence ID" value="CAD8293569.1"/>
    <property type="molecule type" value="Transcribed_RNA"/>
</dbReference>
<dbReference type="InterPro" id="IPR006941">
    <property type="entry name" value="RNase_CAF1"/>
</dbReference>
<evidence type="ECO:0000256" key="2">
    <source>
        <dbReference type="SAM" id="MobiDB-lite"/>
    </source>
</evidence>
<dbReference type="AlphaFoldDB" id="A0A7R9VGN2"/>
<gene>
    <name evidence="3" type="ORF">CEUR00632_LOCUS12085</name>
</gene>
<dbReference type="PANTHER" id="PTHR15092:SF22">
    <property type="entry name" value="POLY(A)-SPECIFIC RIBONUCLEASE PNLDC1"/>
    <property type="match status" value="1"/>
</dbReference>
<organism evidence="3">
    <name type="scientific">Chlamydomonas euryale</name>
    <dbReference type="NCBI Taxonomy" id="1486919"/>
    <lineage>
        <taxon>Eukaryota</taxon>
        <taxon>Viridiplantae</taxon>
        <taxon>Chlorophyta</taxon>
        <taxon>core chlorophytes</taxon>
        <taxon>Chlorophyceae</taxon>
        <taxon>CS clade</taxon>
        <taxon>Chlamydomonadales</taxon>
        <taxon>Chlamydomonadaceae</taxon>
        <taxon>Chlamydomonas</taxon>
    </lineage>
</organism>
<accession>A0A7R9VGN2</accession>
<name>A0A7R9VGN2_9CHLO</name>
<dbReference type="SUPFAM" id="SSF53098">
    <property type="entry name" value="Ribonuclease H-like"/>
    <property type="match status" value="1"/>
</dbReference>
<dbReference type="Pfam" id="PF04857">
    <property type="entry name" value="CAF1"/>
    <property type="match status" value="1"/>
</dbReference>
<dbReference type="InterPro" id="IPR051181">
    <property type="entry name" value="CAF1_poly(A)_ribonucleases"/>
</dbReference>
<feature type="compositionally biased region" description="Low complexity" evidence="2">
    <location>
        <begin position="204"/>
        <end position="222"/>
    </location>
</feature>
<comment type="similarity">
    <text evidence="1">Belongs to the CAF1 family.</text>
</comment>
<evidence type="ECO:0000256" key="1">
    <source>
        <dbReference type="ARBA" id="ARBA00008372"/>
    </source>
</evidence>
<dbReference type="InterPro" id="IPR012337">
    <property type="entry name" value="RNaseH-like_sf"/>
</dbReference>
<proteinExistence type="inferred from homology"/>
<dbReference type="PANTHER" id="PTHR15092">
    <property type="entry name" value="POLY A -SPECIFIC RIBONUCLEASE/TARGET OF EGR1, MEMBER 1"/>
    <property type="match status" value="1"/>
</dbReference>
<feature type="region of interest" description="Disordered" evidence="2">
    <location>
        <begin position="1"/>
        <end position="22"/>
    </location>
</feature>
<dbReference type="Gene3D" id="3.30.420.10">
    <property type="entry name" value="Ribonuclease H-like superfamily/Ribonuclease H"/>
    <property type="match status" value="1"/>
</dbReference>
<dbReference type="GO" id="GO:0003723">
    <property type="term" value="F:RNA binding"/>
    <property type="evidence" value="ECO:0007669"/>
    <property type="project" value="TreeGrafter"/>
</dbReference>
<feature type="region of interest" description="Disordered" evidence="2">
    <location>
        <begin position="163"/>
        <end position="225"/>
    </location>
</feature>
<sequence length="391" mass="41549">MRRACSDSRGAPPRPPQPPVQAGAARVCSPCAAYVLKAGQHSRVAARPDCAEFMAGAWHLQHGTASMPPTGRHAAIATWHRRCMAVHGGAWQTHCGSVATLHPSRMHGSSMAAHGRQPTAAVAAAAGGGGECTLCVATAGGLGVVASSVRRVTVHASRPCSSCACTRADGGHTQTEHQEATRQPRSVQRQQQQQSAQQPPPPQQQQQPQQQPQSTQQQPQQQHVTRHNFAAVLPELAAALRSADFVSLDAEFTGLHAEPPGLIDRYDDADGRYRRIARAASEFAVLQLGVAAFSRRRDGDGDDGGDGRGSGSGSEGGSCYVARTFNLWTFPRQMGTSTSTARFRCEAASLEFLAAQVRGFLAGFWRHRWSLWRRRCVVFGGVAGVAGNAGA</sequence>
<reference evidence="3" key="1">
    <citation type="submission" date="2021-01" db="EMBL/GenBank/DDBJ databases">
        <authorList>
            <person name="Corre E."/>
            <person name="Pelletier E."/>
            <person name="Niang G."/>
            <person name="Scheremetjew M."/>
            <person name="Finn R."/>
            <person name="Kale V."/>
            <person name="Holt S."/>
            <person name="Cochrane G."/>
            <person name="Meng A."/>
            <person name="Brown T."/>
            <person name="Cohen L."/>
        </authorList>
    </citation>
    <scope>NUCLEOTIDE SEQUENCE</scope>
    <source>
        <strain evidence="3">CCMP219</strain>
    </source>
</reference>
<protein>
    <submittedName>
        <fullName evidence="3">Uncharacterized protein</fullName>
    </submittedName>
</protein>
<feature type="compositionally biased region" description="Low complexity" evidence="2">
    <location>
        <begin position="183"/>
        <end position="197"/>
    </location>
</feature>